<accession>B0NLI8</accession>
<name>B0NLI8_BACSE</name>
<evidence type="ECO:0000313" key="2">
    <source>
        <dbReference type="Proteomes" id="UP000004713"/>
    </source>
</evidence>
<sequence length="54" mass="6470">MLNITSLIFYNFLNMRTKSKHRQEDLKKSLSQLLQIQKKRLPLQPQSREIATIK</sequence>
<dbReference type="AlphaFoldDB" id="B0NLI8"/>
<protein>
    <submittedName>
        <fullName evidence="1">Uncharacterized protein</fullName>
    </submittedName>
</protein>
<reference evidence="1 2" key="1">
    <citation type="submission" date="2007-11" db="EMBL/GenBank/DDBJ databases">
        <title>Draft genome sequence of Bacteroides stercoris(ATCC 43183).</title>
        <authorList>
            <person name="Sudarsanam P."/>
            <person name="Ley R."/>
            <person name="Guruge J."/>
            <person name="Turnbaugh P.J."/>
            <person name="Mahowald M."/>
            <person name="Liep D."/>
            <person name="Gordon J."/>
        </authorList>
    </citation>
    <scope>NUCLEOTIDE SEQUENCE [LARGE SCALE GENOMIC DNA]</scope>
    <source>
        <strain evidence="1 2">ATCC 43183</strain>
    </source>
</reference>
<comment type="caution">
    <text evidence="1">The sequence shown here is derived from an EMBL/GenBank/DDBJ whole genome shotgun (WGS) entry which is preliminary data.</text>
</comment>
<dbReference type="EMBL" id="ABFZ02000013">
    <property type="protein sequence ID" value="EDS16739.1"/>
    <property type="molecule type" value="Genomic_DNA"/>
</dbReference>
<evidence type="ECO:0000313" key="1">
    <source>
        <dbReference type="EMBL" id="EDS16739.1"/>
    </source>
</evidence>
<organism evidence="1 2">
    <name type="scientific">Bacteroides stercoris ATCC 43183</name>
    <dbReference type="NCBI Taxonomy" id="449673"/>
    <lineage>
        <taxon>Bacteria</taxon>
        <taxon>Pseudomonadati</taxon>
        <taxon>Bacteroidota</taxon>
        <taxon>Bacteroidia</taxon>
        <taxon>Bacteroidales</taxon>
        <taxon>Bacteroidaceae</taxon>
        <taxon>Bacteroides</taxon>
    </lineage>
</organism>
<proteinExistence type="predicted"/>
<dbReference type="HOGENOM" id="CLU_3040603_0_0_10"/>
<gene>
    <name evidence="1" type="ORF">BACSTE_00271</name>
</gene>
<dbReference type="Proteomes" id="UP000004713">
    <property type="component" value="Unassembled WGS sequence"/>
</dbReference>
<reference evidence="1 2" key="2">
    <citation type="submission" date="2007-11" db="EMBL/GenBank/DDBJ databases">
        <authorList>
            <person name="Fulton L."/>
            <person name="Clifton S."/>
            <person name="Fulton B."/>
            <person name="Xu J."/>
            <person name="Minx P."/>
            <person name="Pepin K.H."/>
            <person name="Johnson M."/>
            <person name="Thiruvilangam P."/>
            <person name="Bhonagiri V."/>
            <person name="Nash W.E."/>
            <person name="Mardis E.R."/>
            <person name="Wilson R.K."/>
        </authorList>
    </citation>
    <scope>NUCLEOTIDE SEQUENCE [LARGE SCALE GENOMIC DNA]</scope>
    <source>
        <strain evidence="1 2">ATCC 43183</strain>
    </source>
</reference>